<keyword evidence="2" id="KW-1185">Reference proteome</keyword>
<gene>
    <name evidence="1" type="ORF">FPZ45_19570</name>
</gene>
<sequence length="203" mass="22016">MFRVKAVLTLAGFVVGIAGGIGIMLNDDASDSIRNAIGASGTSNAMGVTSMGVSSIDLSGMDLETALLMVQNQRANLLDKQLQDQINQVQSRNQEVSNYATLKGRLQQLQPVSGASAVLPADLRNDLTKAGIKVPEAQTLKSAEWTNLIAQLNERIDSLSNSQQMDMLRLQSLSNKRNEAFDVMTNFVKKMQESRSSIIGNMR</sequence>
<dbReference type="AlphaFoldDB" id="A0A559JBC1"/>
<dbReference type="Proteomes" id="UP000316330">
    <property type="component" value="Unassembled WGS sequence"/>
</dbReference>
<protein>
    <submittedName>
        <fullName evidence="1">Uncharacterized protein</fullName>
    </submittedName>
</protein>
<proteinExistence type="predicted"/>
<reference evidence="1 2" key="1">
    <citation type="submission" date="2019-07" db="EMBL/GenBank/DDBJ databases">
        <authorList>
            <person name="Kim J."/>
        </authorList>
    </citation>
    <scope>NUCLEOTIDE SEQUENCE [LARGE SCALE GENOMIC DNA]</scope>
    <source>
        <strain evidence="1 2">G13</strain>
    </source>
</reference>
<evidence type="ECO:0000313" key="1">
    <source>
        <dbReference type="EMBL" id="TVX97147.1"/>
    </source>
</evidence>
<dbReference type="RefSeq" id="WP_144705610.1">
    <property type="nucleotide sequence ID" value="NZ_VNJJ01000013.1"/>
</dbReference>
<comment type="caution">
    <text evidence="1">The sequence shown here is derived from an EMBL/GenBank/DDBJ whole genome shotgun (WGS) entry which is preliminary data.</text>
</comment>
<name>A0A559JBC1_9BACL</name>
<accession>A0A559JBC1</accession>
<dbReference type="EMBL" id="VNJJ01000013">
    <property type="protein sequence ID" value="TVX97147.1"/>
    <property type="molecule type" value="Genomic_DNA"/>
</dbReference>
<organism evidence="1 2">
    <name type="scientific">Cohnella terricola</name>
    <dbReference type="NCBI Taxonomy" id="1289167"/>
    <lineage>
        <taxon>Bacteria</taxon>
        <taxon>Bacillati</taxon>
        <taxon>Bacillota</taxon>
        <taxon>Bacilli</taxon>
        <taxon>Bacillales</taxon>
        <taxon>Paenibacillaceae</taxon>
        <taxon>Cohnella</taxon>
    </lineage>
</organism>
<evidence type="ECO:0000313" key="2">
    <source>
        <dbReference type="Proteomes" id="UP000316330"/>
    </source>
</evidence>
<dbReference type="OrthoDB" id="8908424at2"/>